<keyword evidence="2" id="KW-0812">Transmembrane</keyword>
<dbReference type="EMBL" id="CP046915">
    <property type="protein sequence ID" value="QGZ65494.1"/>
    <property type="molecule type" value="Genomic_DNA"/>
</dbReference>
<proteinExistence type="predicted"/>
<name>A0A7Z2GQ45_9BURK</name>
<keyword evidence="2" id="KW-1133">Transmembrane helix</keyword>
<sequence>MSAQTIRDQSFPAACKRCGGVLYQVVDFCPYCGTNRPLETVALDPHAKIALGPLGPTPPPSPAATKPAAHRMPDPDHPSVQPDFQHGPYDAGAQTWPTGRRIYTKGILLVAFVLAIAVAAHLLIGGNGGPDDRAHSTGGAISAFLGRHQPDTPPAATDTAAKSATPAFTDVPSSLRAARASLAENNLAGAIAANNAALAHEADNDDAHAIQRDIAARTQRRDTALRNADQCATQHAWACVQQQASDALAIDSSSAQAQSLMERAILQTGWTPLAAQKPGTAPTAPSGAAPAVVATRAAPGTAGPASGDNSVEAQQRAIVQSGWRNAPAQPAH</sequence>
<organism evidence="3 4">
    <name type="scientific">Paraburkholderia acidisoli</name>
    <dbReference type="NCBI Taxonomy" id="2571748"/>
    <lineage>
        <taxon>Bacteria</taxon>
        <taxon>Pseudomonadati</taxon>
        <taxon>Pseudomonadota</taxon>
        <taxon>Betaproteobacteria</taxon>
        <taxon>Burkholderiales</taxon>
        <taxon>Burkholderiaceae</taxon>
        <taxon>Paraburkholderia</taxon>
    </lineage>
</organism>
<keyword evidence="4" id="KW-1185">Reference proteome</keyword>
<dbReference type="AlphaFoldDB" id="A0A7Z2GQ45"/>
<gene>
    <name evidence="3" type="ORF">FAZ98_27500</name>
</gene>
<dbReference type="Proteomes" id="UP000433577">
    <property type="component" value="Chromosome 3"/>
</dbReference>
<feature type="region of interest" description="Disordered" evidence="1">
    <location>
        <begin position="51"/>
        <end position="81"/>
    </location>
</feature>
<evidence type="ECO:0000256" key="2">
    <source>
        <dbReference type="SAM" id="Phobius"/>
    </source>
</evidence>
<dbReference type="OrthoDB" id="9004488at2"/>
<feature type="compositionally biased region" description="Low complexity" evidence="1">
    <location>
        <begin position="278"/>
        <end position="305"/>
    </location>
</feature>
<evidence type="ECO:0000256" key="1">
    <source>
        <dbReference type="SAM" id="MobiDB-lite"/>
    </source>
</evidence>
<dbReference type="RefSeq" id="WP_158955979.1">
    <property type="nucleotide sequence ID" value="NZ_CP046915.1"/>
</dbReference>
<accession>A0A7Z2GQ45</accession>
<feature type="region of interest" description="Disordered" evidence="1">
    <location>
        <begin position="276"/>
        <end position="332"/>
    </location>
</feature>
<evidence type="ECO:0000313" key="3">
    <source>
        <dbReference type="EMBL" id="QGZ65494.1"/>
    </source>
</evidence>
<keyword evidence="2" id="KW-0472">Membrane</keyword>
<reference evidence="3 4" key="1">
    <citation type="submission" date="2019-12" db="EMBL/GenBank/DDBJ databases">
        <title>Paraburkholderia acidiphila 7Q-K02 sp. nov and Paraburkholderia acidisoli DHF22 sp. nov., two strains isolated from forest soil.</title>
        <authorList>
            <person name="Gao Z."/>
            <person name="Qiu L."/>
        </authorList>
    </citation>
    <scope>NUCLEOTIDE SEQUENCE [LARGE SCALE GENOMIC DNA]</scope>
    <source>
        <strain evidence="3 4">DHF22</strain>
    </source>
</reference>
<dbReference type="KEGG" id="pacs:FAZ98_27500"/>
<evidence type="ECO:0000313" key="4">
    <source>
        <dbReference type="Proteomes" id="UP000433577"/>
    </source>
</evidence>
<feature type="transmembrane region" description="Helical" evidence="2">
    <location>
        <begin position="106"/>
        <end position="124"/>
    </location>
</feature>
<protein>
    <submittedName>
        <fullName evidence="3">Zinc ribbon domain-containing protein</fullName>
    </submittedName>
</protein>